<dbReference type="InterPro" id="IPR009057">
    <property type="entry name" value="Homeodomain-like_sf"/>
</dbReference>
<keyword evidence="6" id="KW-1185">Reference proteome</keyword>
<comment type="caution">
    <text evidence="5">The sequence shown here is derived from an EMBL/GenBank/DDBJ whole genome shotgun (WGS) entry which is preliminary data.</text>
</comment>
<dbReference type="InterPro" id="IPR050959">
    <property type="entry name" value="MarA-like"/>
</dbReference>
<dbReference type="PROSITE" id="PS01124">
    <property type="entry name" value="HTH_ARAC_FAMILY_2"/>
    <property type="match status" value="1"/>
</dbReference>
<dbReference type="PROSITE" id="PS00041">
    <property type="entry name" value="HTH_ARAC_FAMILY_1"/>
    <property type="match status" value="1"/>
</dbReference>
<protein>
    <submittedName>
        <fullName evidence="5">Helix-turn-helix transcriptional regulator</fullName>
    </submittedName>
</protein>
<organism evidence="5 6">
    <name type="scientific">Candidatus Enterococcus murrayae</name>
    <dbReference type="NCBI Taxonomy" id="2815321"/>
    <lineage>
        <taxon>Bacteria</taxon>
        <taxon>Bacillati</taxon>
        <taxon>Bacillota</taxon>
        <taxon>Bacilli</taxon>
        <taxon>Lactobacillales</taxon>
        <taxon>Enterococcaceae</taxon>
        <taxon>Enterococcus</taxon>
    </lineage>
</organism>
<dbReference type="SUPFAM" id="SSF46689">
    <property type="entry name" value="Homeodomain-like"/>
    <property type="match status" value="2"/>
</dbReference>
<proteinExistence type="predicted"/>
<gene>
    <name evidence="5" type="ORF">JZO85_13205</name>
</gene>
<keyword evidence="2" id="KW-0238">DNA-binding</keyword>
<keyword evidence="3" id="KW-0804">Transcription</keyword>
<feature type="domain" description="HTH araC/xylS-type" evidence="4">
    <location>
        <begin position="8"/>
        <end position="105"/>
    </location>
</feature>
<accession>A0ABS3HIF4</accession>
<reference evidence="5 6" key="1">
    <citation type="submission" date="2021-03" db="EMBL/GenBank/DDBJ databases">
        <title>Enterococcal diversity collection.</title>
        <authorList>
            <person name="Gilmore M.S."/>
            <person name="Schwartzman J."/>
            <person name="Van Tyne D."/>
            <person name="Martin M."/>
            <person name="Earl A.M."/>
            <person name="Manson A.L."/>
            <person name="Straub T."/>
            <person name="Salamzade R."/>
            <person name="Saavedra J."/>
            <person name="Lebreton F."/>
            <person name="Prichula J."/>
            <person name="Schaufler K."/>
            <person name="Gaca A."/>
            <person name="Sgardioli B."/>
            <person name="Wagenaar J."/>
            <person name="Strong T."/>
        </authorList>
    </citation>
    <scope>NUCLEOTIDE SEQUENCE [LARGE SCALE GENOMIC DNA]</scope>
    <source>
        <strain evidence="5 6">MJM16</strain>
    </source>
</reference>
<dbReference type="InterPro" id="IPR018062">
    <property type="entry name" value="HTH_AraC-typ_CS"/>
</dbReference>
<dbReference type="InterPro" id="IPR018060">
    <property type="entry name" value="HTH_AraC"/>
</dbReference>
<dbReference type="PANTHER" id="PTHR47504:SF5">
    <property type="entry name" value="RIGHT ORIGIN-BINDING PROTEIN"/>
    <property type="match status" value="1"/>
</dbReference>
<dbReference type="SMART" id="SM00342">
    <property type="entry name" value="HTH_ARAC"/>
    <property type="match status" value="1"/>
</dbReference>
<dbReference type="Pfam" id="PF12833">
    <property type="entry name" value="HTH_18"/>
    <property type="match status" value="1"/>
</dbReference>
<sequence length="277" mass="31543">MSIVTQINNTFEYIEKNLNNSISLEQLSLTANLSIFQLIRLFDRFTGMTPMAYIRARRLATSLPQLLAGDKILSVALDCGFQYEQSYIRAFKDSYGITPARFRNYGDSIEIVEVPSLERFTVSADGMIGEAKLLVRPAFTISGELRRYHNLDNLLWGKSLLEGIERCTSTIYTAACKNLSPGEFSQHYLIQNKTNTINSVEWRFASGQWASFEYFGLHPLNGTGVTRIRILMSQVIGNWFTDNAIYWDGNFTESVNLDKCSDNYCEVTFTCHTQKFS</sequence>
<evidence type="ECO:0000259" key="4">
    <source>
        <dbReference type="PROSITE" id="PS01124"/>
    </source>
</evidence>
<evidence type="ECO:0000313" key="5">
    <source>
        <dbReference type="EMBL" id="MBO0453237.1"/>
    </source>
</evidence>
<name>A0ABS3HIF4_9ENTE</name>
<dbReference type="Gene3D" id="1.10.10.60">
    <property type="entry name" value="Homeodomain-like"/>
    <property type="match status" value="2"/>
</dbReference>
<dbReference type="PANTHER" id="PTHR47504">
    <property type="entry name" value="RIGHT ORIGIN-BINDING PROTEIN"/>
    <property type="match status" value="1"/>
</dbReference>
<dbReference type="RefSeq" id="WP_207109014.1">
    <property type="nucleotide sequence ID" value="NZ_JAFLVR010000030.1"/>
</dbReference>
<evidence type="ECO:0000256" key="1">
    <source>
        <dbReference type="ARBA" id="ARBA00023015"/>
    </source>
</evidence>
<evidence type="ECO:0000313" key="6">
    <source>
        <dbReference type="Proteomes" id="UP000664495"/>
    </source>
</evidence>
<dbReference type="EMBL" id="JAFLVR010000030">
    <property type="protein sequence ID" value="MBO0453237.1"/>
    <property type="molecule type" value="Genomic_DNA"/>
</dbReference>
<evidence type="ECO:0000256" key="3">
    <source>
        <dbReference type="ARBA" id="ARBA00023163"/>
    </source>
</evidence>
<evidence type="ECO:0000256" key="2">
    <source>
        <dbReference type="ARBA" id="ARBA00023125"/>
    </source>
</evidence>
<keyword evidence="1" id="KW-0805">Transcription regulation</keyword>
<dbReference type="Proteomes" id="UP000664495">
    <property type="component" value="Unassembled WGS sequence"/>
</dbReference>